<gene>
    <name evidence="3" type="ORF">RIdsm_03972</name>
    <name evidence="2" type="ORF">XM52_18085</name>
</gene>
<sequence>MIRIALLLTCLASAAVAQERQPSHCIAVADATPGVEFVHRAAYTDPVPEESVRLRYITHASFLLQTEGGLSAVTDFTGFLGNVDFIPDVVTMNHAHSTHWTAHPDPAIPNVLPGWGEEFGAGIDHYVDLGEMVIRNVSTDIRSAWGEGVEPEGNSIFVFEAAGLCIGHLGHLHHEPTDEQYIAIGRMDVVMVAVDGGLTLDLPAVFRVMNRLKASIVIPMHWFGDGTLGAFLDGMRERFDVVLTEGSELTVSLERLPAQPTVMVLRPAYLREGE</sequence>
<dbReference type="KEGG" id="rid:RIdsm_03972"/>
<dbReference type="GO" id="GO:0016787">
    <property type="term" value="F:hydrolase activity"/>
    <property type="evidence" value="ECO:0007669"/>
    <property type="project" value="UniProtKB-KW"/>
</dbReference>
<dbReference type="AlphaFoldDB" id="A0A0T5P5J0"/>
<proteinExistence type="predicted"/>
<dbReference type="SUPFAM" id="SSF56281">
    <property type="entry name" value="Metallo-hydrolase/oxidoreductase"/>
    <property type="match status" value="1"/>
</dbReference>
<accession>A0A0T5P5J0</accession>
<keyword evidence="1" id="KW-0732">Signal</keyword>
<evidence type="ECO:0000313" key="2">
    <source>
        <dbReference type="EMBL" id="KRS16503.1"/>
    </source>
</evidence>
<dbReference type="Pfam" id="PF13483">
    <property type="entry name" value="Lactamase_B_3"/>
    <property type="match status" value="1"/>
</dbReference>
<organism evidence="2 4">
    <name type="scientific">Roseovarius indicus</name>
    <dbReference type="NCBI Taxonomy" id="540747"/>
    <lineage>
        <taxon>Bacteria</taxon>
        <taxon>Pseudomonadati</taxon>
        <taxon>Pseudomonadota</taxon>
        <taxon>Alphaproteobacteria</taxon>
        <taxon>Rhodobacterales</taxon>
        <taxon>Roseobacteraceae</taxon>
        <taxon>Roseovarius</taxon>
    </lineage>
</organism>
<feature type="chain" id="PRO_5010437357" evidence="1">
    <location>
        <begin position="18"/>
        <end position="274"/>
    </location>
</feature>
<dbReference type="Proteomes" id="UP000325785">
    <property type="component" value="Chromosome"/>
</dbReference>
<dbReference type="PATRIC" id="fig|540747.5.peg.1363"/>
<dbReference type="OrthoDB" id="7343000at2"/>
<dbReference type="PANTHER" id="PTHR39189">
    <property type="entry name" value="UPF0173 METAL-DEPENDENT HYDROLASE YTKL"/>
    <property type="match status" value="1"/>
</dbReference>
<dbReference type="RefSeq" id="WP_057818111.1">
    <property type="nucleotide sequence ID" value="NZ_CP031598.1"/>
</dbReference>
<dbReference type="EMBL" id="LAXI01000013">
    <property type="protein sequence ID" value="KRS16503.1"/>
    <property type="molecule type" value="Genomic_DNA"/>
</dbReference>
<name>A0A0T5P5J0_9RHOB</name>
<dbReference type="EMBL" id="CP031598">
    <property type="protein sequence ID" value="QEW28147.1"/>
    <property type="molecule type" value="Genomic_DNA"/>
</dbReference>
<dbReference type="InterPro" id="IPR036866">
    <property type="entry name" value="RibonucZ/Hydroxyglut_hydro"/>
</dbReference>
<dbReference type="Proteomes" id="UP000051401">
    <property type="component" value="Unassembled WGS sequence"/>
</dbReference>
<evidence type="ECO:0000256" key="1">
    <source>
        <dbReference type="SAM" id="SignalP"/>
    </source>
</evidence>
<dbReference type="PANTHER" id="PTHR39189:SF1">
    <property type="entry name" value="UPF0173 METAL-DEPENDENT HYDROLASE YTKL"/>
    <property type="match status" value="1"/>
</dbReference>
<keyword evidence="2" id="KW-0378">Hydrolase</keyword>
<dbReference type="STRING" id="540747.SAMN04488031_11273"/>
<dbReference type="Gene3D" id="3.60.15.10">
    <property type="entry name" value="Ribonuclease Z/Hydroxyacylglutathione hydrolase-like"/>
    <property type="match status" value="1"/>
</dbReference>
<reference evidence="2 4" key="1">
    <citation type="submission" date="2015-04" db="EMBL/GenBank/DDBJ databases">
        <title>The draft genome sequence of Roseovarius indicus B108T.</title>
        <authorList>
            <person name="Li G."/>
            <person name="Lai Q."/>
            <person name="Shao Z."/>
            <person name="Yan P."/>
        </authorList>
    </citation>
    <scope>NUCLEOTIDE SEQUENCE [LARGE SCALE GENOMIC DNA]</scope>
    <source>
        <strain evidence="2 4">B108</strain>
    </source>
</reference>
<evidence type="ECO:0000313" key="4">
    <source>
        <dbReference type="Proteomes" id="UP000051401"/>
    </source>
</evidence>
<keyword evidence="4" id="KW-1185">Reference proteome</keyword>
<evidence type="ECO:0000313" key="5">
    <source>
        <dbReference type="Proteomes" id="UP000325785"/>
    </source>
</evidence>
<evidence type="ECO:0000313" key="3">
    <source>
        <dbReference type="EMBL" id="QEW28147.1"/>
    </source>
</evidence>
<protein>
    <submittedName>
        <fullName evidence="2">Zn-dependent hydrolase</fullName>
    </submittedName>
</protein>
<reference evidence="3 5" key="2">
    <citation type="submission" date="2018-08" db="EMBL/GenBank/DDBJ databases">
        <title>Genetic Globetrotter - A new plasmid hitch-hiking vast phylogenetic and geographic distances.</title>
        <authorList>
            <person name="Vollmers J."/>
            <person name="Petersen J."/>
        </authorList>
    </citation>
    <scope>NUCLEOTIDE SEQUENCE [LARGE SCALE GENOMIC DNA]</scope>
    <source>
        <strain evidence="3 5">DSM 26383</strain>
    </source>
</reference>
<feature type="signal peptide" evidence="1">
    <location>
        <begin position="1"/>
        <end position="17"/>
    </location>
</feature>